<reference evidence="1 2" key="1">
    <citation type="submission" date="2019-03" db="EMBL/GenBank/DDBJ databases">
        <title>First draft genome of Liparis tanakae, snailfish: a comprehensive survey of snailfish specific genes.</title>
        <authorList>
            <person name="Kim W."/>
            <person name="Song I."/>
            <person name="Jeong J.-H."/>
            <person name="Kim D."/>
            <person name="Kim S."/>
            <person name="Ryu S."/>
            <person name="Song J.Y."/>
            <person name="Lee S.K."/>
        </authorList>
    </citation>
    <scope>NUCLEOTIDE SEQUENCE [LARGE SCALE GENOMIC DNA]</scope>
    <source>
        <tissue evidence="1">Muscle</tissue>
    </source>
</reference>
<dbReference type="EMBL" id="SRLO01001184">
    <property type="protein sequence ID" value="TNN40502.1"/>
    <property type="molecule type" value="Genomic_DNA"/>
</dbReference>
<accession>A0A4Z2FJN2</accession>
<evidence type="ECO:0000313" key="1">
    <source>
        <dbReference type="EMBL" id="TNN40502.1"/>
    </source>
</evidence>
<comment type="caution">
    <text evidence="1">The sequence shown here is derived from an EMBL/GenBank/DDBJ whole genome shotgun (WGS) entry which is preliminary data.</text>
</comment>
<keyword evidence="1" id="KW-0808">Transferase</keyword>
<dbReference type="InterPro" id="IPR027417">
    <property type="entry name" value="P-loop_NTPase"/>
</dbReference>
<dbReference type="GO" id="GO:0016740">
    <property type="term" value="F:transferase activity"/>
    <property type="evidence" value="ECO:0007669"/>
    <property type="project" value="UniProtKB-KW"/>
</dbReference>
<proteinExistence type="predicted"/>
<organism evidence="1 2">
    <name type="scientific">Liparis tanakae</name>
    <name type="common">Tanaka's snailfish</name>
    <dbReference type="NCBI Taxonomy" id="230148"/>
    <lineage>
        <taxon>Eukaryota</taxon>
        <taxon>Metazoa</taxon>
        <taxon>Chordata</taxon>
        <taxon>Craniata</taxon>
        <taxon>Vertebrata</taxon>
        <taxon>Euteleostomi</taxon>
        <taxon>Actinopterygii</taxon>
        <taxon>Neopterygii</taxon>
        <taxon>Teleostei</taxon>
        <taxon>Neoteleostei</taxon>
        <taxon>Acanthomorphata</taxon>
        <taxon>Eupercaria</taxon>
        <taxon>Perciformes</taxon>
        <taxon>Cottioidei</taxon>
        <taxon>Cottales</taxon>
        <taxon>Liparidae</taxon>
        <taxon>Liparis</taxon>
    </lineage>
</organism>
<protein>
    <submittedName>
        <fullName evidence="1">tRNA dimethylallyltransferase, mitochondrial</fullName>
    </submittedName>
</protein>
<dbReference type="Gene3D" id="3.40.50.300">
    <property type="entry name" value="P-loop containing nucleotide triphosphate hydrolases"/>
    <property type="match status" value="1"/>
</dbReference>
<name>A0A4Z2FJN2_9TELE</name>
<sequence length="93" mass="9465">MAASAGSVRRVVKRATAPALVVVLGATGTGKSKLAIEIGKRLQGEIVGADSMQALLPQQPQGAHTKEQAGHRIRRVAGWVVVVVGGQQSTGSG</sequence>
<gene>
    <name evidence="1" type="primary">TRIT1</name>
    <name evidence="1" type="ORF">EYF80_049339</name>
</gene>
<dbReference type="Proteomes" id="UP000314294">
    <property type="component" value="Unassembled WGS sequence"/>
</dbReference>
<evidence type="ECO:0000313" key="2">
    <source>
        <dbReference type="Proteomes" id="UP000314294"/>
    </source>
</evidence>
<keyword evidence="2" id="KW-1185">Reference proteome</keyword>
<dbReference type="OrthoDB" id="775260at2759"/>
<dbReference type="AlphaFoldDB" id="A0A4Z2FJN2"/>